<dbReference type="Pfam" id="PF07715">
    <property type="entry name" value="Plug"/>
    <property type="match status" value="1"/>
</dbReference>
<protein>
    <recommendedName>
        <fullName evidence="4">TonB-dependent receptor plug domain-containing protein</fullName>
    </recommendedName>
</protein>
<keyword evidence="1 3" id="KW-0732">Signal</keyword>
<feature type="chain" id="PRO_5003155182" description="TonB-dependent receptor plug domain-containing protein" evidence="3">
    <location>
        <begin position="23"/>
        <end position="294"/>
    </location>
</feature>
<evidence type="ECO:0000256" key="1">
    <source>
        <dbReference type="ARBA" id="ARBA00022729"/>
    </source>
</evidence>
<proteinExistence type="inferred from homology"/>
<evidence type="ECO:0000256" key="3">
    <source>
        <dbReference type="SAM" id="SignalP"/>
    </source>
</evidence>
<dbReference type="AlphaFoldDB" id="E1YMR3"/>
<comment type="subcellular location">
    <subcellularLocation>
        <location evidence="2">Cell outer membrane</location>
        <topology evidence="2">Multi-pass membrane protein</topology>
    </subcellularLocation>
</comment>
<dbReference type="PANTHER" id="PTHR30069:SF53">
    <property type="entry name" value="COLICIN I RECEPTOR-RELATED"/>
    <property type="match status" value="1"/>
</dbReference>
<keyword evidence="2" id="KW-0813">Transport</keyword>
<name>E1YMR3_9BACT</name>
<feature type="signal peptide" evidence="3">
    <location>
        <begin position="1"/>
        <end position="22"/>
    </location>
</feature>
<dbReference type="GO" id="GO:0015344">
    <property type="term" value="F:siderophore uptake transmembrane transporter activity"/>
    <property type="evidence" value="ECO:0007669"/>
    <property type="project" value="TreeGrafter"/>
</dbReference>
<sequence length="294" mass="32418">MSRLKLVFAAILILFCHYPVLAGEPEQKAGQTEKDAIMDDIVVTGKKEDAAEAPAGAKVPAVVNSTTKSELKKITVLTTDDALRYNPGMYLRKLYPGGSIPLSIRGTYPFSPQTLVQADGIRLSDYTSSGNTRWSQIAPEEIERVDVIYGPYSAMYSGHTLGGVALITTSLPEKMQVIANASYMYQNFKAYESDYDLDGYQNHFSFGDKFGNFRVFGLFERIENEGQPISFNTLLADNGGAAAGNAVAGYDSDHDFQNRKRFIIGDQGTRDITDTTCKLKFGYDLDSNTQLNFQ</sequence>
<dbReference type="InterPro" id="IPR012910">
    <property type="entry name" value="Plug_dom"/>
</dbReference>
<dbReference type="EMBL" id="FR695879">
    <property type="protein sequence ID" value="CBX31857.1"/>
    <property type="molecule type" value="Genomic_DNA"/>
</dbReference>
<keyword evidence="2" id="KW-1134">Transmembrane beta strand</keyword>
<accession>E1YMR3</accession>
<organism evidence="5">
    <name type="scientific">uncultured Desulfobacterium sp</name>
    <dbReference type="NCBI Taxonomy" id="201089"/>
    <lineage>
        <taxon>Bacteria</taxon>
        <taxon>Pseudomonadati</taxon>
        <taxon>Thermodesulfobacteriota</taxon>
        <taxon>Desulfobacteria</taxon>
        <taxon>Desulfobacterales</taxon>
        <taxon>Desulfobacteriaceae</taxon>
        <taxon>Desulfobacterium</taxon>
        <taxon>environmental samples</taxon>
    </lineage>
</organism>
<dbReference type="PROSITE" id="PS52016">
    <property type="entry name" value="TONB_DEPENDENT_REC_3"/>
    <property type="match status" value="1"/>
</dbReference>
<dbReference type="GO" id="GO:0044718">
    <property type="term" value="P:siderophore transmembrane transport"/>
    <property type="evidence" value="ECO:0007669"/>
    <property type="project" value="TreeGrafter"/>
</dbReference>
<dbReference type="PANTHER" id="PTHR30069">
    <property type="entry name" value="TONB-DEPENDENT OUTER MEMBRANE RECEPTOR"/>
    <property type="match status" value="1"/>
</dbReference>
<evidence type="ECO:0000313" key="5">
    <source>
        <dbReference type="EMBL" id="CBX31857.1"/>
    </source>
</evidence>
<keyword evidence="2" id="KW-0998">Cell outer membrane</keyword>
<dbReference type="Gene3D" id="2.170.130.10">
    <property type="entry name" value="TonB-dependent receptor, plug domain"/>
    <property type="match status" value="1"/>
</dbReference>
<gene>
    <name evidence="5" type="ORF">N47_N26820</name>
</gene>
<evidence type="ECO:0000259" key="4">
    <source>
        <dbReference type="Pfam" id="PF07715"/>
    </source>
</evidence>
<dbReference type="InterPro" id="IPR039426">
    <property type="entry name" value="TonB-dep_rcpt-like"/>
</dbReference>
<evidence type="ECO:0000256" key="2">
    <source>
        <dbReference type="PROSITE-ProRule" id="PRU01360"/>
    </source>
</evidence>
<reference evidence="5" key="1">
    <citation type="journal article" date="2011" name="Environ. Microbiol.">
        <title>Genomic insights into the metabolic potential of the polycyclic aromatic hydrocarbon degrading sulfate-reducing Deltaproteobacterium N47.</title>
        <authorList>
            <person name="Bergmann F."/>
            <person name="Selesi D."/>
            <person name="Weinmaier T."/>
            <person name="Tischler P."/>
            <person name="Rattei T."/>
            <person name="Meckenstock R.U."/>
        </authorList>
    </citation>
    <scope>NUCLEOTIDE SEQUENCE</scope>
</reference>
<dbReference type="GO" id="GO:0009279">
    <property type="term" value="C:cell outer membrane"/>
    <property type="evidence" value="ECO:0007669"/>
    <property type="project" value="UniProtKB-SubCell"/>
</dbReference>
<comment type="similarity">
    <text evidence="2">Belongs to the TonB-dependent receptor family.</text>
</comment>
<keyword evidence="2" id="KW-0812">Transmembrane</keyword>
<feature type="domain" description="TonB-dependent receptor plug" evidence="4">
    <location>
        <begin position="58"/>
        <end position="164"/>
    </location>
</feature>
<dbReference type="SUPFAM" id="SSF56935">
    <property type="entry name" value="Porins"/>
    <property type="match status" value="1"/>
</dbReference>
<keyword evidence="2" id="KW-0472">Membrane</keyword>
<dbReference type="InterPro" id="IPR037066">
    <property type="entry name" value="Plug_dom_sf"/>
</dbReference>